<keyword evidence="1 3" id="KW-0808">Transferase</keyword>
<proteinExistence type="predicted"/>
<dbReference type="RefSeq" id="WP_090712529.1">
    <property type="nucleotide sequence ID" value="NZ_CBCSKY010000001.1"/>
</dbReference>
<dbReference type="Proteomes" id="UP000199050">
    <property type="component" value="Unassembled WGS sequence"/>
</dbReference>
<dbReference type="SUPFAM" id="SSF56214">
    <property type="entry name" value="4'-phosphopantetheinyl transferase"/>
    <property type="match status" value="2"/>
</dbReference>
<reference evidence="4" key="1">
    <citation type="submission" date="2016-10" db="EMBL/GenBank/DDBJ databases">
        <authorList>
            <person name="Varghese N."/>
            <person name="Submissions S."/>
        </authorList>
    </citation>
    <scope>NUCLEOTIDE SEQUENCE [LARGE SCALE GENOMIC DNA]</scope>
    <source>
        <strain evidence="4">CGMCC 1.11012</strain>
    </source>
</reference>
<accession>A0A1G8ID02</accession>
<dbReference type="Gene3D" id="3.90.470.20">
    <property type="entry name" value="4'-phosphopantetheinyl transferase domain"/>
    <property type="match status" value="1"/>
</dbReference>
<dbReference type="EMBL" id="FNDX01000003">
    <property type="protein sequence ID" value="SDI16763.1"/>
    <property type="molecule type" value="Genomic_DNA"/>
</dbReference>
<organism evidence="3 4">
    <name type="scientific">Paenibacillus typhae</name>
    <dbReference type="NCBI Taxonomy" id="1174501"/>
    <lineage>
        <taxon>Bacteria</taxon>
        <taxon>Bacillati</taxon>
        <taxon>Bacillota</taxon>
        <taxon>Bacilli</taxon>
        <taxon>Bacillales</taxon>
        <taxon>Paenibacillaceae</taxon>
        <taxon>Paenibacillus</taxon>
    </lineage>
</organism>
<evidence type="ECO:0000256" key="1">
    <source>
        <dbReference type="ARBA" id="ARBA00022679"/>
    </source>
</evidence>
<name>A0A1G8ID02_9BACL</name>
<sequence length="224" mass="25430">MISPHLIDMKEQHAFEASEILSSTEYIMYCNICSESRRREFLYGRYAIKKNLASQSASFKGKLSGITVEYGSLRYPIIKDQPVEVGLSHSKRYVLSVVYSKDNIVGIDMETIRLEVPIEEMLSTGEKELIAGYGSSVRFAYMFFSCKEALGKAFKMGLLADYSIYEISAIRPEIMFGTEVFKVCFKNFPFLTGYSFMKNDQEICSLVVPQKIEVGDVLKVLIDT</sequence>
<keyword evidence="4" id="KW-1185">Reference proteome</keyword>
<dbReference type="Pfam" id="PF01648">
    <property type="entry name" value="ACPS"/>
    <property type="match status" value="1"/>
</dbReference>
<evidence type="ECO:0000313" key="3">
    <source>
        <dbReference type="EMBL" id="SDI16763.1"/>
    </source>
</evidence>
<gene>
    <name evidence="3" type="ORF">SAMN05216192_103198</name>
</gene>
<dbReference type="InterPro" id="IPR037143">
    <property type="entry name" value="4-PPantetheinyl_Trfase_dom_sf"/>
</dbReference>
<dbReference type="OrthoDB" id="2567428at2"/>
<dbReference type="GO" id="GO:0008897">
    <property type="term" value="F:holo-[acyl-carrier-protein] synthase activity"/>
    <property type="evidence" value="ECO:0007669"/>
    <property type="project" value="InterPro"/>
</dbReference>
<dbReference type="AlphaFoldDB" id="A0A1G8ID02"/>
<dbReference type="InterPro" id="IPR008278">
    <property type="entry name" value="4-PPantetheinyl_Trfase_dom"/>
</dbReference>
<evidence type="ECO:0000259" key="2">
    <source>
        <dbReference type="Pfam" id="PF01648"/>
    </source>
</evidence>
<protein>
    <submittedName>
        <fullName evidence="3">Phosphopantetheinyl transferase</fullName>
    </submittedName>
</protein>
<feature type="domain" description="4'-phosphopantetheinyl transferase" evidence="2">
    <location>
        <begin position="105"/>
        <end position="187"/>
    </location>
</feature>
<evidence type="ECO:0000313" key="4">
    <source>
        <dbReference type="Proteomes" id="UP000199050"/>
    </source>
</evidence>
<dbReference type="GO" id="GO:0000287">
    <property type="term" value="F:magnesium ion binding"/>
    <property type="evidence" value="ECO:0007669"/>
    <property type="project" value="InterPro"/>
</dbReference>
<dbReference type="STRING" id="1174501.SAMN05216192_103198"/>